<feature type="domain" description="WH1" evidence="9">
    <location>
        <begin position="1"/>
        <end position="113"/>
    </location>
</feature>
<evidence type="ECO:0000256" key="1">
    <source>
        <dbReference type="ARBA" id="ARBA00004496"/>
    </source>
</evidence>
<dbReference type="AlphaFoldDB" id="A0A8C7ES63"/>
<evidence type="ECO:0000259" key="9">
    <source>
        <dbReference type="PROSITE" id="PS50229"/>
    </source>
</evidence>
<dbReference type="GO" id="GO:0005829">
    <property type="term" value="C:cytosol"/>
    <property type="evidence" value="ECO:0007669"/>
    <property type="project" value="Ensembl"/>
</dbReference>
<feature type="compositionally biased region" description="Polar residues" evidence="8">
    <location>
        <begin position="138"/>
        <end position="150"/>
    </location>
</feature>
<proteinExistence type="inferred from homology"/>
<dbReference type="GeneTree" id="ENSGT00940000157324"/>
<dbReference type="InterPro" id="IPR044100">
    <property type="entry name" value="Homer_EVH1"/>
</dbReference>
<dbReference type="GO" id="GO:0045177">
    <property type="term" value="C:apical part of cell"/>
    <property type="evidence" value="ECO:0007669"/>
    <property type="project" value="Ensembl"/>
</dbReference>
<dbReference type="GO" id="GO:0032426">
    <property type="term" value="C:stereocilium tip"/>
    <property type="evidence" value="ECO:0007669"/>
    <property type="project" value="Ensembl"/>
</dbReference>
<protein>
    <submittedName>
        <fullName evidence="10">Homer scaffold protein 2</fullName>
    </submittedName>
</protein>
<evidence type="ECO:0000256" key="8">
    <source>
        <dbReference type="SAM" id="MobiDB-lite"/>
    </source>
</evidence>
<dbReference type="GO" id="GO:0014069">
    <property type="term" value="C:postsynaptic density"/>
    <property type="evidence" value="ECO:0007669"/>
    <property type="project" value="UniProtKB-SubCell"/>
</dbReference>
<dbReference type="Ensembl" id="ENSNVIT00000022801.1">
    <property type="protein sequence ID" value="ENSNVIP00000019555.1"/>
    <property type="gene ID" value="ENSNVIG00000015284.1"/>
</dbReference>
<evidence type="ECO:0000256" key="3">
    <source>
        <dbReference type="ARBA" id="ARBA00023018"/>
    </source>
</evidence>
<dbReference type="SMART" id="SM00461">
    <property type="entry name" value="WH1"/>
    <property type="match status" value="1"/>
</dbReference>
<dbReference type="InterPro" id="IPR000697">
    <property type="entry name" value="WH1/EVH1_dom"/>
</dbReference>
<name>A0A8C7ES63_NEOVI</name>
<dbReference type="GO" id="GO:0030160">
    <property type="term" value="F:synaptic receptor adaptor activity"/>
    <property type="evidence" value="ECO:0007669"/>
    <property type="project" value="Ensembl"/>
</dbReference>
<dbReference type="InterPro" id="IPR011993">
    <property type="entry name" value="PH-like_dom_sf"/>
</dbReference>
<dbReference type="GO" id="GO:0048148">
    <property type="term" value="P:behavioral response to cocaine"/>
    <property type="evidence" value="ECO:0007669"/>
    <property type="project" value="Ensembl"/>
</dbReference>
<dbReference type="GO" id="GO:0003779">
    <property type="term" value="F:actin binding"/>
    <property type="evidence" value="ECO:0007669"/>
    <property type="project" value="Ensembl"/>
</dbReference>
<dbReference type="SUPFAM" id="SSF50729">
    <property type="entry name" value="PH domain-like"/>
    <property type="match status" value="1"/>
</dbReference>
<dbReference type="InterPro" id="IPR045027">
    <property type="entry name" value="Homer"/>
</dbReference>
<dbReference type="GO" id="GO:0070885">
    <property type="term" value="P:negative regulation of calcineurin-NFAT signaling cascade"/>
    <property type="evidence" value="ECO:0007669"/>
    <property type="project" value="Ensembl"/>
</dbReference>
<dbReference type="PROSITE" id="PS50229">
    <property type="entry name" value="WH1"/>
    <property type="match status" value="1"/>
</dbReference>
<dbReference type="Pfam" id="PF00568">
    <property type="entry name" value="WH1"/>
    <property type="match status" value="1"/>
</dbReference>
<evidence type="ECO:0000313" key="11">
    <source>
        <dbReference type="Proteomes" id="UP000694425"/>
    </source>
</evidence>
<evidence type="ECO:0000313" key="10">
    <source>
        <dbReference type="Ensembl" id="ENSNVIP00000019555.1"/>
    </source>
</evidence>
<comment type="subcellular location">
    <subcellularLocation>
        <location evidence="1">Cytoplasm</location>
    </subcellularLocation>
    <subcellularLocation>
        <location evidence="6">Postsynaptic density</location>
    </subcellularLocation>
</comment>
<feature type="region of interest" description="Disordered" evidence="8">
    <location>
        <begin position="135"/>
        <end position="163"/>
    </location>
</feature>
<keyword evidence="4 7" id="KW-0175">Coiled coil</keyword>
<evidence type="ECO:0000256" key="7">
    <source>
        <dbReference type="SAM" id="Coils"/>
    </source>
</evidence>
<keyword evidence="3" id="KW-0770">Synapse</keyword>
<dbReference type="Gene3D" id="2.30.29.30">
    <property type="entry name" value="Pleckstrin-homology domain (PH domain)/Phosphotyrosine-binding domain (PTB)"/>
    <property type="match status" value="1"/>
</dbReference>
<feature type="coiled-coil region" evidence="7">
    <location>
        <begin position="177"/>
        <end position="232"/>
    </location>
</feature>
<dbReference type="GO" id="GO:0032703">
    <property type="term" value="P:negative regulation of interleukin-2 production"/>
    <property type="evidence" value="ECO:0007669"/>
    <property type="project" value="Ensembl"/>
</dbReference>
<dbReference type="PANTHER" id="PTHR10918">
    <property type="entry name" value="HOMER"/>
    <property type="match status" value="1"/>
</dbReference>
<dbReference type="GO" id="GO:0008277">
    <property type="term" value="P:regulation of G protein-coupled receptor signaling pathway"/>
    <property type="evidence" value="ECO:0007669"/>
    <property type="project" value="Ensembl"/>
</dbReference>
<dbReference type="Proteomes" id="UP000694425">
    <property type="component" value="Unplaced"/>
</dbReference>
<accession>A0A8C7ES63</accession>
<evidence type="ECO:0000256" key="2">
    <source>
        <dbReference type="ARBA" id="ARBA00022490"/>
    </source>
</evidence>
<dbReference type="GO" id="GO:0019722">
    <property type="term" value="P:calcium-mediated signaling"/>
    <property type="evidence" value="ECO:0007669"/>
    <property type="project" value="Ensembl"/>
</dbReference>
<evidence type="ECO:0000256" key="5">
    <source>
        <dbReference type="ARBA" id="ARBA00023606"/>
    </source>
</evidence>
<dbReference type="GO" id="GO:0007605">
    <property type="term" value="P:sensory perception of sound"/>
    <property type="evidence" value="ECO:0007669"/>
    <property type="project" value="Ensembl"/>
</dbReference>
<keyword evidence="11" id="KW-1185">Reference proteome</keyword>
<dbReference type="GO" id="GO:0035256">
    <property type="term" value="F:G protein-coupled glutamate receptor binding"/>
    <property type="evidence" value="ECO:0007669"/>
    <property type="project" value="InterPro"/>
</dbReference>
<keyword evidence="2" id="KW-0963">Cytoplasm</keyword>
<dbReference type="GO" id="GO:0007216">
    <property type="term" value="P:G protein-coupled glutamate receptor signaling pathway"/>
    <property type="evidence" value="ECO:0007669"/>
    <property type="project" value="InterPro"/>
</dbReference>
<comment type="similarity">
    <text evidence="5">Belongs to the Homer family.</text>
</comment>
<reference evidence="10" key="2">
    <citation type="submission" date="2025-09" db="UniProtKB">
        <authorList>
            <consortium name="Ensembl"/>
        </authorList>
    </citation>
    <scope>IDENTIFICATION</scope>
</reference>
<organism evidence="10 11">
    <name type="scientific">Neovison vison</name>
    <name type="common">American mink</name>
    <name type="synonym">Mustela vison</name>
    <dbReference type="NCBI Taxonomy" id="452646"/>
    <lineage>
        <taxon>Eukaryota</taxon>
        <taxon>Metazoa</taxon>
        <taxon>Chordata</taxon>
        <taxon>Craniata</taxon>
        <taxon>Vertebrata</taxon>
        <taxon>Euteleostomi</taxon>
        <taxon>Mammalia</taxon>
        <taxon>Eutheria</taxon>
        <taxon>Laurasiatheria</taxon>
        <taxon>Carnivora</taxon>
        <taxon>Caniformia</taxon>
        <taxon>Musteloidea</taxon>
        <taxon>Mustelidae</taxon>
        <taxon>Mustelinae</taxon>
        <taxon>Neogale</taxon>
    </lineage>
</organism>
<reference evidence="10" key="1">
    <citation type="submission" date="2025-08" db="UniProtKB">
        <authorList>
            <consortium name="Ensembl"/>
        </authorList>
    </citation>
    <scope>IDENTIFICATION</scope>
</reference>
<dbReference type="CDD" id="cd01206">
    <property type="entry name" value="EVH1_Homer_Vesl"/>
    <property type="match status" value="1"/>
</dbReference>
<dbReference type="GO" id="GO:0098978">
    <property type="term" value="C:glutamatergic synapse"/>
    <property type="evidence" value="ECO:0007669"/>
    <property type="project" value="Ensembl"/>
</dbReference>
<sequence length="375" mass="41413">LSSRREQPIFTTRAHVFQIDPSTKKNWVPASKQAVTVSYFYDVTRNSYRIISVDGAKVIINSTITPNMTFTKTSQKFGQWADSRANTVFGLGFSSEQQLTKFAEKFQEVKEAARLARDKSQEKIETSSDSLWPGTWCETPSSTQVSSVNGTDDEKASHVGPADAQLKSENDKLKIALTQSAANVKKWEMELQTLRESNARLTTALQESAASLEQWKRQFSVCRDENDRLRNKVGAGANPAPGPPSAVTRSGRGRLYLSQGLLQPHHLSKVFSNPNTHTLYTFGGARSVRVPVRGRGARGAAVLRVRTQMLSSSHLVDAGRERTGVGGARDRLPPLRPFLPPPVCRVATTFLSRVLISEQIAVRWEPHAVTVPGIE</sequence>
<dbReference type="FunFam" id="2.30.29.30:FF:000014">
    <property type="entry name" value="Homer homolog 1 (Drosophila)"/>
    <property type="match status" value="1"/>
</dbReference>
<evidence type="ECO:0000256" key="4">
    <source>
        <dbReference type="ARBA" id="ARBA00023054"/>
    </source>
</evidence>
<evidence type="ECO:0000256" key="6">
    <source>
        <dbReference type="ARBA" id="ARBA00034105"/>
    </source>
</evidence>